<dbReference type="AlphaFoldDB" id="A0AA36EF89"/>
<name>A0AA36EF89_LACSI</name>
<dbReference type="Proteomes" id="UP001177003">
    <property type="component" value="Chromosome 1"/>
</dbReference>
<keyword evidence="3" id="KW-1185">Reference proteome</keyword>
<organism evidence="2 3">
    <name type="scientific">Lactuca saligna</name>
    <name type="common">Willowleaf lettuce</name>
    <dbReference type="NCBI Taxonomy" id="75948"/>
    <lineage>
        <taxon>Eukaryota</taxon>
        <taxon>Viridiplantae</taxon>
        <taxon>Streptophyta</taxon>
        <taxon>Embryophyta</taxon>
        <taxon>Tracheophyta</taxon>
        <taxon>Spermatophyta</taxon>
        <taxon>Magnoliopsida</taxon>
        <taxon>eudicotyledons</taxon>
        <taxon>Gunneridae</taxon>
        <taxon>Pentapetalae</taxon>
        <taxon>asterids</taxon>
        <taxon>campanulids</taxon>
        <taxon>Asterales</taxon>
        <taxon>Asteraceae</taxon>
        <taxon>Cichorioideae</taxon>
        <taxon>Cichorieae</taxon>
        <taxon>Lactucinae</taxon>
        <taxon>Lactuca</taxon>
    </lineage>
</organism>
<evidence type="ECO:0000313" key="2">
    <source>
        <dbReference type="EMBL" id="CAI9293949.1"/>
    </source>
</evidence>
<dbReference type="EMBL" id="OX465083">
    <property type="protein sequence ID" value="CAI9293949.1"/>
    <property type="molecule type" value="Genomic_DNA"/>
</dbReference>
<dbReference type="EMBL" id="OX465077">
    <property type="protein sequence ID" value="CAI9267398.1"/>
    <property type="molecule type" value="Genomic_DNA"/>
</dbReference>
<proteinExistence type="predicted"/>
<dbReference type="Proteomes" id="UP001177003">
    <property type="component" value="Chromosome 7"/>
</dbReference>
<accession>A0AA36EF89</accession>
<sequence>MFLLFSISRYGFFQAISDDLQLTSHRLHLLSSDPVTAAIPFESSSVKIDAFSTVVVFASVFPTTTALEKSISRFYICNRFPDALHSKLSTELMNICSEYEAIRSLGLTILKGI</sequence>
<gene>
    <name evidence="2" type="ORF">LSALG_LOCUS32945</name>
    <name evidence="1" type="ORF">LSALG_LOCUS7883</name>
</gene>
<reference evidence="2" key="1">
    <citation type="submission" date="2023-04" db="EMBL/GenBank/DDBJ databases">
        <authorList>
            <person name="Vijverberg K."/>
            <person name="Xiong W."/>
            <person name="Schranz E."/>
        </authorList>
    </citation>
    <scope>NUCLEOTIDE SEQUENCE</scope>
</reference>
<evidence type="ECO:0000313" key="3">
    <source>
        <dbReference type="Proteomes" id="UP001177003"/>
    </source>
</evidence>
<evidence type="ECO:0000313" key="1">
    <source>
        <dbReference type="EMBL" id="CAI9267398.1"/>
    </source>
</evidence>
<protein>
    <submittedName>
        <fullName evidence="2">Uncharacterized protein</fullName>
    </submittedName>
</protein>